<dbReference type="InterPro" id="IPR017972">
    <property type="entry name" value="Cyt_P450_CS"/>
</dbReference>
<dbReference type="GO" id="GO:0004497">
    <property type="term" value="F:monooxygenase activity"/>
    <property type="evidence" value="ECO:0007669"/>
    <property type="project" value="UniProtKB-KW"/>
</dbReference>
<dbReference type="GO" id="GO:0005506">
    <property type="term" value="F:iron ion binding"/>
    <property type="evidence" value="ECO:0007669"/>
    <property type="project" value="InterPro"/>
</dbReference>
<dbReference type="PANTHER" id="PTHR46696:SF6">
    <property type="entry name" value="P450, PUTATIVE (EUROFUNG)-RELATED"/>
    <property type="match status" value="1"/>
</dbReference>
<dbReference type="InterPro" id="IPR036396">
    <property type="entry name" value="Cyt_P450_sf"/>
</dbReference>
<keyword evidence="2" id="KW-0349">Heme</keyword>
<dbReference type="EMBL" id="JACEQY010000021">
    <property type="protein sequence ID" value="MBA4863518.1"/>
    <property type="molecule type" value="Genomic_DNA"/>
</dbReference>
<keyword evidence="4" id="KW-1185">Reference proteome</keyword>
<name>A0A7W2HH10_9ACTN</name>
<reference evidence="3 4" key="1">
    <citation type="submission" date="2020-07" db="EMBL/GenBank/DDBJ databases">
        <title>Streptomyces isolated from Indian soil.</title>
        <authorList>
            <person name="Mandal S."/>
            <person name="Maiti P.K."/>
        </authorList>
    </citation>
    <scope>NUCLEOTIDE SEQUENCE [LARGE SCALE GENOMIC DNA]</scope>
    <source>
        <strain evidence="3 4">PSKA54</strain>
    </source>
</reference>
<dbReference type="Proteomes" id="UP000586976">
    <property type="component" value="Unassembled WGS sequence"/>
</dbReference>
<organism evidence="3 4">
    <name type="scientific">Streptomyces himalayensis subsp. aureolus</name>
    <dbReference type="NCBI Taxonomy" id="2758039"/>
    <lineage>
        <taxon>Bacteria</taxon>
        <taxon>Bacillati</taxon>
        <taxon>Actinomycetota</taxon>
        <taxon>Actinomycetes</taxon>
        <taxon>Kitasatosporales</taxon>
        <taxon>Streptomycetaceae</taxon>
        <taxon>Streptomyces</taxon>
        <taxon>Streptomyces himalayensis</taxon>
    </lineage>
</organism>
<sequence>MQSRCPVAWSETHGGHWVVSGNTELFEIARSAEYLSNDHDVKGERRGYQGINIPYAKRGKGMRGGFLEMDPPEQRHYRQALNPYLSPAAIQRWIPFLDEVARACIDEKIEQGSIDFIDDLANVVPAVFTLAMMGIPLRNWTIYNEPAHAGVYTRPDSPEMPRVIEMHIAMMRDLAGQLADVRKNPRPGLVDALVHAEINGQTPPDDELLGVLALLIGGGFDTTTALTAHALEWLSENPGERDRLSRERDTLLDSATEEFLRFYTPAPGDGRTISADCELAGTEFKEGDRVWLSWAMANRDPSVFPEPHTVDLDRKGNRHNSFGLGIHRCIGSNVARTAFKRMLLQVLDRMPDYRCDPEGTVHYETIGVIQGMRQLPATFTPGKRLGPGLDETLETLQKVCDEQRLAEPVTVRTTRADIPR</sequence>
<gene>
    <name evidence="3" type="ORF">H1V43_19440</name>
</gene>
<dbReference type="Gene3D" id="1.10.630.10">
    <property type="entry name" value="Cytochrome P450"/>
    <property type="match status" value="1"/>
</dbReference>
<dbReference type="SUPFAM" id="SSF48264">
    <property type="entry name" value="Cytochrome P450"/>
    <property type="match status" value="1"/>
</dbReference>
<dbReference type="InterPro" id="IPR002397">
    <property type="entry name" value="Cyt_P450_B"/>
</dbReference>
<dbReference type="InterPro" id="IPR001128">
    <property type="entry name" value="Cyt_P450"/>
</dbReference>
<accession>A0A7W2HH10</accession>
<evidence type="ECO:0000313" key="4">
    <source>
        <dbReference type="Proteomes" id="UP000586976"/>
    </source>
</evidence>
<evidence type="ECO:0000256" key="1">
    <source>
        <dbReference type="ARBA" id="ARBA00010617"/>
    </source>
</evidence>
<comment type="caution">
    <text evidence="3">The sequence shown here is derived from an EMBL/GenBank/DDBJ whole genome shotgun (WGS) entry which is preliminary data.</text>
</comment>
<protein>
    <submittedName>
        <fullName evidence="3">Cytochrome P450</fullName>
    </submittedName>
</protein>
<dbReference type="GO" id="GO:0020037">
    <property type="term" value="F:heme binding"/>
    <property type="evidence" value="ECO:0007669"/>
    <property type="project" value="InterPro"/>
</dbReference>
<keyword evidence="2" id="KW-0479">Metal-binding</keyword>
<dbReference type="PRINTS" id="PR00359">
    <property type="entry name" value="BP450"/>
</dbReference>
<dbReference type="PROSITE" id="PS00086">
    <property type="entry name" value="CYTOCHROME_P450"/>
    <property type="match status" value="1"/>
</dbReference>
<comment type="similarity">
    <text evidence="1 2">Belongs to the cytochrome P450 family.</text>
</comment>
<keyword evidence="2" id="KW-0560">Oxidoreductase</keyword>
<proteinExistence type="inferred from homology"/>
<dbReference type="GO" id="GO:0016705">
    <property type="term" value="F:oxidoreductase activity, acting on paired donors, with incorporation or reduction of molecular oxygen"/>
    <property type="evidence" value="ECO:0007669"/>
    <property type="project" value="InterPro"/>
</dbReference>
<evidence type="ECO:0000256" key="2">
    <source>
        <dbReference type="RuleBase" id="RU000461"/>
    </source>
</evidence>
<dbReference type="AlphaFoldDB" id="A0A7W2HH10"/>
<keyword evidence="2" id="KW-0408">Iron</keyword>
<keyword evidence="2" id="KW-0503">Monooxygenase</keyword>
<evidence type="ECO:0000313" key="3">
    <source>
        <dbReference type="EMBL" id="MBA4863518.1"/>
    </source>
</evidence>
<dbReference type="Pfam" id="PF00067">
    <property type="entry name" value="p450"/>
    <property type="match status" value="1"/>
</dbReference>
<dbReference type="PANTHER" id="PTHR46696">
    <property type="entry name" value="P450, PUTATIVE (EUROFUNG)-RELATED"/>
    <property type="match status" value="1"/>
</dbReference>